<dbReference type="OrthoDB" id="22380at10239"/>
<dbReference type="Proteomes" id="UP000225262">
    <property type="component" value="Segment"/>
</dbReference>
<gene>
    <name evidence="1" type="ORF">SEA_SHADE_38</name>
</gene>
<dbReference type="InterPro" id="IPR036388">
    <property type="entry name" value="WH-like_DNA-bd_sf"/>
</dbReference>
<proteinExistence type="predicted"/>
<reference evidence="1 2" key="1">
    <citation type="submission" date="2017-06" db="EMBL/GenBank/DDBJ databases">
        <authorList>
            <person name="Conboy A.J."/>
            <person name="Conboy D.B."/>
            <person name="Cross T."/>
            <person name="Shade D."/>
            <person name="Dunbar D."/>
            <person name="Schaff J.E."/>
            <person name="Dashiell C.L."/>
            <person name="Macialek J.A."/>
            <person name="Klyczek K."/>
            <person name="Bradley K.W."/>
            <person name="Asai D.J."/>
            <person name="Bowman C.A."/>
            <person name="Russell D.A."/>
            <person name="Pope W.H."/>
            <person name="Jacobs-Sera D."/>
            <person name="Hendrix R.W."/>
            <person name="Hatfull G.F."/>
        </authorList>
    </citation>
    <scope>NUCLEOTIDE SEQUENCE [LARGE SCALE GENOMIC DNA]</scope>
</reference>
<dbReference type="EMBL" id="MF189178">
    <property type="protein sequence ID" value="ASR80743.1"/>
    <property type="molecule type" value="Genomic_DNA"/>
</dbReference>
<accession>A0A222Z9B8</accession>
<evidence type="ECO:0000313" key="2">
    <source>
        <dbReference type="Proteomes" id="UP000225262"/>
    </source>
</evidence>
<evidence type="ECO:0000313" key="1">
    <source>
        <dbReference type="EMBL" id="ASR80743.1"/>
    </source>
</evidence>
<keyword evidence="2" id="KW-1185">Reference proteome</keyword>
<organism evidence="1 2">
    <name type="scientific">Arthrobacter phage Shade</name>
    <dbReference type="NCBI Taxonomy" id="2024283"/>
    <lineage>
        <taxon>Viruses</taxon>
        <taxon>Duplodnaviria</taxon>
        <taxon>Heunggongvirae</taxon>
        <taxon>Uroviricota</taxon>
        <taxon>Caudoviricetes</taxon>
        <taxon>Berryhillviridae</taxon>
        <taxon>Marthavirus</taxon>
        <taxon>Marthavirus shade</taxon>
    </lineage>
</organism>
<protein>
    <submittedName>
        <fullName evidence="1">Helix-turn-helix DNA binding domain protein</fullName>
    </submittedName>
</protein>
<name>A0A222Z9B8_9CAUD</name>
<dbReference type="Gene3D" id="1.10.10.10">
    <property type="entry name" value="Winged helix-like DNA-binding domain superfamily/Winged helix DNA-binding domain"/>
    <property type="match status" value="1"/>
</dbReference>
<sequence length="73" mass="8074">MSTEHLPAGEQAPEDDEFVGQLAEVYRESREAREHFVQAVLSAKERNMSNVQIAKHLGVTEGAVRGILKRAGK</sequence>